<reference evidence="1" key="1">
    <citation type="journal article" date="2023" name="Science">
        <title>Elucidation of the pathway for biosynthesis of saponin adjuvants from the soapbark tree.</title>
        <authorList>
            <person name="Reed J."/>
            <person name="Orme A."/>
            <person name="El-Demerdash A."/>
            <person name="Owen C."/>
            <person name="Martin L.B.B."/>
            <person name="Misra R.C."/>
            <person name="Kikuchi S."/>
            <person name="Rejzek M."/>
            <person name="Martin A.C."/>
            <person name="Harkess A."/>
            <person name="Leebens-Mack J."/>
            <person name="Louveau T."/>
            <person name="Stephenson M.J."/>
            <person name="Osbourn A."/>
        </authorList>
    </citation>
    <scope>NUCLEOTIDE SEQUENCE</scope>
    <source>
        <strain evidence="1">S10</strain>
    </source>
</reference>
<name>A0AAD7LAB8_QUISA</name>
<evidence type="ECO:0000313" key="2">
    <source>
        <dbReference type="Proteomes" id="UP001163823"/>
    </source>
</evidence>
<evidence type="ECO:0000313" key="1">
    <source>
        <dbReference type="EMBL" id="KAJ7954438.1"/>
    </source>
</evidence>
<dbReference type="EMBL" id="JARAOO010000010">
    <property type="protein sequence ID" value="KAJ7954438.1"/>
    <property type="molecule type" value="Genomic_DNA"/>
</dbReference>
<organism evidence="1 2">
    <name type="scientific">Quillaja saponaria</name>
    <name type="common">Soap bark tree</name>
    <dbReference type="NCBI Taxonomy" id="32244"/>
    <lineage>
        <taxon>Eukaryota</taxon>
        <taxon>Viridiplantae</taxon>
        <taxon>Streptophyta</taxon>
        <taxon>Embryophyta</taxon>
        <taxon>Tracheophyta</taxon>
        <taxon>Spermatophyta</taxon>
        <taxon>Magnoliopsida</taxon>
        <taxon>eudicotyledons</taxon>
        <taxon>Gunneridae</taxon>
        <taxon>Pentapetalae</taxon>
        <taxon>rosids</taxon>
        <taxon>fabids</taxon>
        <taxon>Fabales</taxon>
        <taxon>Quillajaceae</taxon>
        <taxon>Quillaja</taxon>
    </lineage>
</organism>
<dbReference type="Proteomes" id="UP001163823">
    <property type="component" value="Chromosome 10"/>
</dbReference>
<proteinExistence type="predicted"/>
<sequence length="97" mass="10836">MCSILGPVLGPFLHGLRLDPIELGSTPTYIGHDQDVEHVARILSFVWRTMSFHKASNILYKAGDIAKYGAGAYKGRKEARIRFPLPMIMKRIAHSSI</sequence>
<dbReference type="KEGG" id="qsa:O6P43_026019"/>
<keyword evidence="2" id="KW-1185">Reference proteome</keyword>
<dbReference type="AlphaFoldDB" id="A0AAD7LAB8"/>
<gene>
    <name evidence="1" type="ORF">O6P43_026019</name>
</gene>
<accession>A0AAD7LAB8</accession>
<comment type="caution">
    <text evidence="1">The sequence shown here is derived from an EMBL/GenBank/DDBJ whole genome shotgun (WGS) entry which is preliminary data.</text>
</comment>
<protein>
    <submittedName>
        <fullName evidence="1">Uncharacterized protein</fullName>
    </submittedName>
</protein>